<organism evidence="1 2">
    <name type="scientific">Quillaja saponaria</name>
    <name type="common">Soap bark tree</name>
    <dbReference type="NCBI Taxonomy" id="32244"/>
    <lineage>
        <taxon>Eukaryota</taxon>
        <taxon>Viridiplantae</taxon>
        <taxon>Streptophyta</taxon>
        <taxon>Embryophyta</taxon>
        <taxon>Tracheophyta</taxon>
        <taxon>Spermatophyta</taxon>
        <taxon>Magnoliopsida</taxon>
        <taxon>eudicotyledons</taxon>
        <taxon>Gunneridae</taxon>
        <taxon>Pentapetalae</taxon>
        <taxon>rosids</taxon>
        <taxon>fabids</taxon>
        <taxon>Fabales</taxon>
        <taxon>Quillajaceae</taxon>
        <taxon>Quillaja</taxon>
    </lineage>
</organism>
<evidence type="ECO:0000313" key="1">
    <source>
        <dbReference type="EMBL" id="KAJ7972882.1"/>
    </source>
</evidence>
<proteinExistence type="predicted"/>
<dbReference type="EMBL" id="JARAOO010000004">
    <property type="protein sequence ID" value="KAJ7972882.1"/>
    <property type="molecule type" value="Genomic_DNA"/>
</dbReference>
<keyword evidence="2" id="KW-1185">Reference proteome</keyword>
<protein>
    <submittedName>
        <fullName evidence="1">Uncharacterized protein</fullName>
    </submittedName>
</protein>
<sequence length="66" mass="7498">MMQQHLLGLVDAEIMRKASCSALCINIQSQECDPMTVLESNLLHHSDRILDHFFHTESTSIQPDNC</sequence>
<gene>
    <name evidence="1" type="ORF">O6P43_010703</name>
</gene>
<evidence type="ECO:0000313" key="2">
    <source>
        <dbReference type="Proteomes" id="UP001163823"/>
    </source>
</evidence>
<dbReference type="KEGG" id="qsa:O6P43_010703"/>
<dbReference type="Proteomes" id="UP001163823">
    <property type="component" value="Chromosome 4"/>
</dbReference>
<accession>A0AAD7Q117</accession>
<reference evidence="1" key="1">
    <citation type="journal article" date="2023" name="Science">
        <title>Elucidation of the pathway for biosynthesis of saponin adjuvants from the soapbark tree.</title>
        <authorList>
            <person name="Reed J."/>
            <person name="Orme A."/>
            <person name="El-Demerdash A."/>
            <person name="Owen C."/>
            <person name="Martin L.B.B."/>
            <person name="Misra R.C."/>
            <person name="Kikuchi S."/>
            <person name="Rejzek M."/>
            <person name="Martin A.C."/>
            <person name="Harkess A."/>
            <person name="Leebens-Mack J."/>
            <person name="Louveau T."/>
            <person name="Stephenson M.J."/>
            <person name="Osbourn A."/>
        </authorList>
    </citation>
    <scope>NUCLEOTIDE SEQUENCE</scope>
    <source>
        <strain evidence="1">S10</strain>
    </source>
</reference>
<dbReference type="AlphaFoldDB" id="A0AAD7Q117"/>
<name>A0AAD7Q117_QUISA</name>
<comment type="caution">
    <text evidence="1">The sequence shown here is derived from an EMBL/GenBank/DDBJ whole genome shotgun (WGS) entry which is preliminary data.</text>
</comment>